<proteinExistence type="predicted"/>
<reference evidence="1" key="1">
    <citation type="submission" date="2014-11" db="EMBL/GenBank/DDBJ databases">
        <authorList>
            <person name="Amaro Gonzalez C."/>
        </authorList>
    </citation>
    <scope>NUCLEOTIDE SEQUENCE</scope>
</reference>
<sequence length="89" mass="10090">MFTQRAKNNLVCLRKPGVSRPQNTVCLESRLAYFCLFICFLFWRKQEPFGPNVPCFSPNSVFTFSWPLTCLNISCGEVALNVGFSCNAL</sequence>
<dbReference type="AlphaFoldDB" id="A0A0E9X8Z2"/>
<protein>
    <submittedName>
        <fullName evidence="1">Uncharacterized protein</fullName>
    </submittedName>
</protein>
<accession>A0A0E9X8Z2</accession>
<name>A0A0E9X8Z2_ANGAN</name>
<reference evidence="1" key="2">
    <citation type="journal article" date="2015" name="Fish Shellfish Immunol.">
        <title>Early steps in the European eel (Anguilla anguilla)-Vibrio vulnificus interaction in the gills: Role of the RtxA13 toxin.</title>
        <authorList>
            <person name="Callol A."/>
            <person name="Pajuelo D."/>
            <person name="Ebbesson L."/>
            <person name="Teles M."/>
            <person name="MacKenzie S."/>
            <person name="Amaro C."/>
        </authorList>
    </citation>
    <scope>NUCLEOTIDE SEQUENCE</scope>
</reference>
<organism evidence="1">
    <name type="scientific">Anguilla anguilla</name>
    <name type="common">European freshwater eel</name>
    <name type="synonym">Muraena anguilla</name>
    <dbReference type="NCBI Taxonomy" id="7936"/>
    <lineage>
        <taxon>Eukaryota</taxon>
        <taxon>Metazoa</taxon>
        <taxon>Chordata</taxon>
        <taxon>Craniata</taxon>
        <taxon>Vertebrata</taxon>
        <taxon>Euteleostomi</taxon>
        <taxon>Actinopterygii</taxon>
        <taxon>Neopterygii</taxon>
        <taxon>Teleostei</taxon>
        <taxon>Anguilliformes</taxon>
        <taxon>Anguillidae</taxon>
        <taxon>Anguilla</taxon>
    </lineage>
</organism>
<dbReference type="EMBL" id="GBXM01009498">
    <property type="protein sequence ID" value="JAH99079.1"/>
    <property type="molecule type" value="Transcribed_RNA"/>
</dbReference>
<evidence type="ECO:0000313" key="1">
    <source>
        <dbReference type="EMBL" id="JAH99079.1"/>
    </source>
</evidence>